<dbReference type="InterPro" id="IPR023214">
    <property type="entry name" value="HAD_sf"/>
</dbReference>
<accession>A0A938YW42</accession>
<sequence>MKQKIKAIIFDLDGVIVDSAECEFNAYQKALGEQGIRISLKDFSNARGGTSIELLQNISKAKHIKFDTEKALKRKNNIYKKSLHKIRPYKGVAKFIRRIKGCKLAVASSGSIETIKPILKNLRILNAFDVITGAEHIKNGKPDPEIFLLTAEKLKVNPAGCLVFEDSKEGIKAAGAAGMNVIEISPKEELE</sequence>
<dbReference type="InterPro" id="IPR051600">
    <property type="entry name" value="Beta-PGM-like"/>
</dbReference>
<dbReference type="GO" id="GO:0003824">
    <property type="term" value="F:catalytic activity"/>
    <property type="evidence" value="ECO:0007669"/>
    <property type="project" value="UniProtKB-ARBA"/>
</dbReference>
<reference evidence="6" key="1">
    <citation type="submission" date="2021-01" db="EMBL/GenBank/DDBJ databases">
        <title>Active Sulfur Cycling in an Early Earth Analoge.</title>
        <authorList>
            <person name="Hahn C.R."/>
            <person name="Youssef N.H."/>
            <person name="Elshahed M."/>
        </authorList>
    </citation>
    <scope>NUCLEOTIDE SEQUENCE</scope>
    <source>
        <strain evidence="6">Zod_Metabat.1151</strain>
    </source>
</reference>
<comment type="cofactor">
    <cofactor evidence="1">
        <name>Mg(2+)</name>
        <dbReference type="ChEBI" id="CHEBI:18420"/>
    </cofactor>
</comment>
<dbReference type="SFLD" id="SFLDS00003">
    <property type="entry name" value="Haloacid_Dehalogenase"/>
    <property type="match status" value="1"/>
</dbReference>
<evidence type="ECO:0000313" key="6">
    <source>
        <dbReference type="EMBL" id="MBN2066915.1"/>
    </source>
</evidence>
<dbReference type="SFLD" id="SFLDG01135">
    <property type="entry name" value="C1.5.6:_HAD__Beta-PGM__Phospha"/>
    <property type="match status" value="1"/>
</dbReference>
<protein>
    <submittedName>
        <fullName evidence="6">HAD family phosphatase</fullName>
    </submittedName>
</protein>
<evidence type="ECO:0000256" key="2">
    <source>
        <dbReference type="ARBA" id="ARBA00007958"/>
    </source>
</evidence>
<evidence type="ECO:0000256" key="4">
    <source>
        <dbReference type="ARBA" id="ARBA00022842"/>
    </source>
</evidence>
<dbReference type="EMBL" id="JAFGDB010000006">
    <property type="protein sequence ID" value="MBN2066915.1"/>
    <property type="molecule type" value="Genomic_DNA"/>
</dbReference>
<dbReference type="SFLD" id="SFLDG01129">
    <property type="entry name" value="C1.5:_HAD__Beta-PGM__Phosphata"/>
    <property type="match status" value="1"/>
</dbReference>
<dbReference type="PANTHER" id="PTHR46193">
    <property type="entry name" value="6-PHOSPHOGLUCONATE PHOSPHATASE"/>
    <property type="match status" value="1"/>
</dbReference>
<keyword evidence="4" id="KW-0460">Magnesium</keyword>
<dbReference type="Gene3D" id="3.40.50.1000">
    <property type="entry name" value="HAD superfamily/HAD-like"/>
    <property type="match status" value="1"/>
</dbReference>
<evidence type="ECO:0000313" key="7">
    <source>
        <dbReference type="Proteomes" id="UP000809243"/>
    </source>
</evidence>
<dbReference type="InterPro" id="IPR006439">
    <property type="entry name" value="HAD-SF_hydro_IA"/>
</dbReference>
<evidence type="ECO:0000256" key="1">
    <source>
        <dbReference type="ARBA" id="ARBA00001946"/>
    </source>
</evidence>
<evidence type="ECO:0000256" key="5">
    <source>
        <dbReference type="ARBA" id="ARBA00023277"/>
    </source>
</evidence>
<dbReference type="InterPro" id="IPR036412">
    <property type="entry name" value="HAD-like_sf"/>
</dbReference>
<dbReference type="Pfam" id="PF13419">
    <property type="entry name" value="HAD_2"/>
    <property type="match status" value="1"/>
</dbReference>
<organism evidence="6 7">
    <name type="scientific">Candidatus Iainarchaeum sp</name>
    <dbReference type="NCBI Taxonomy" id="3101447"/>
    <lineage>
        <taxon>Archaea</taxon>
        <taxon>Candidatus Iainarchaeota</taxon>
        <taxon>Candidatus Iainarchaeia</taxon>
        <taxon>Candidatus Iainarchaeales</taxon>
        <taxon>Candidatus Iainarchaeaceae</taxon>
        <taxon>Candidatus Iainarchaeum</taxon>
    </lineage>
</organism>
<dbReference type="Gene3D" id="1.10.150.240">
    <property type="entry name" value="Putative phosphatase, domain 2"/>
    <property type="match status" value="1"/>
</dbReference>
<comment type="caution">
    <text evidence="6">The sequence shown here is derived from an EMBL/GenBank/DDBJ whole genome shotgun (WGS) entry which is preliminary data.</text>
</comment>
<evidence type="ECO:0000256" key="3">
    <source>
        <dbReference type="ARBA" id="ARBA00022723"/>
    </source>
</evidence>
<name>A0A938YW42_9ARCH</name>
<comment type="similarity">
    <text evidence="2">Belongs to the HAD-like hydrolase superfamily.</text>
</comment>
<dbReference type="AlphaFoldDB" id="A0A938YW42"/>
<dbReference type="Proteomes" id="UP000809243">
    <property type="component" value="Unassembled WGS sequence"/>
</dbReference>
<proteinExistence type="inferred from homology"/>
<dbReference type="NCBIfam" id="TIGR01549">
    <property type="entry name" value="HAD-SF-IA-v1"/>
    <property type="match status" value="1"/>
</dbReference>
<dbReference type="PRINTS" id="PR00413">
    <property type="entry name" value="HADHALOGNASE"/>
</dbReference>
<gene>
    <name evidence="6" type="ORF">JW744_00425</name>
</gene>
<keyword evidence="5" id="KW-0119">Carbohydrate metabolism</keyword>
<keyword evidence="3" id="KW-0479">Metal-binding</keyword>
<dbReference type="PANTHER" id="PTHR46193:SF18">
    <property type="entry name" value="HEXITOL PHOSPHATASE B"/>
    <property type="match status" value="1"/>
</dbReference>
<dbReference type="SUPFAM" id="SSF56784">
    <property type="entry name" value="HAD-like"/>
    <property type="match status" value="1"/>
</dbReference>
<dbReference type="GO" id="GO:0046872">
    <property type="term" value="F:metal ion binding"/>
    <property type="evidence" value="ECO:0007669"/>
    <property type="project" value="UniProtKB-KW"/>
</dbReference>
<dbReference type="InterPro" id="IPR041492">
    <property type="entry name" value="HAD_2"/>
</dbReference>
<dbReference type="NCBIfam" id="TIGR01509">
    <property type="entry name" value="HAD-SF-IA-v3"/>
    <property type="match status" value="1"/>
</dbReference>
<dbReference type="InterPro" id="IPR023198">
    <property type="entry name" value="PGP-like_dom2"/>
</dbReference>